<sequence length="137" mass="14041">MSYASSAALQGAIYTALQGDAGVAAHLAGAIYDAAPVGAVPELYAVVGDEEARSARDASGFVLRYTLTISVLAEAAGFSAAKAAAGAICAALEGADLALSSGTLIDLTFQRAKAQRHTDGTQRRIDLRFLARVDHSE</sequence>
<comment type="caution">
    <text evidence="1">The sequence shown here is derived from an EMBL/GenBank/DDBJ whole genome shotgun (WGS) entry which is preliminary data.</text>
</comment>
<dbReference type="Pfam" id="PF11367">
    <property type="entry name" value="Tail_completion_gp17"/>
    <property type="match status" value="1"/>
</dbReference>
<dbReference type="InterPro" id="IPR053745">
    <property type="entry name" value="Viral_Tail_Comp_sf"/>
</dbReference>
<organism evidence="1 2">
    <name type="scientific">Harenicola maris</name>
    <dbReference type="NCBI Taxonomy" id="2841044"/>
    <lineage>
        <taxon>Bacteria</taxon>
        <taxon>Pseudomonadati</taxon>
        <taxon>Pseudomonadota</taxon>
        <taxon>Alphaproteobacteria</taxon>
        <taxon>Rhodobacterales</taxon>
        <taxon>Paracoccaceae</taxon>
        <taxon>Harenicola</taxon>
    </lineage>
</organism>
<evidence type="ECO:0000313" key="2">
    <source>
        <dbReference type="Proteomes" id="UP001315686"/>
    </source>
</evidence>
<proteinExistence type="predicted"/>
<evidence type="ECO:0000313" key="1">
    <source>
        <dbReference type="EMBL" id="MBT0957062.1"/>
    </source>
</evidence>
<dbReference type="EMBL" id="JADQAZ010000001">
    <property type="protein sequence ID" value="MBT0957062.1"/>
    <property type="molecule type" value="Genomic_DNA"/>
</dbReference>
<gene>
    <name evidence="1" type="ORF">IV417_06675</name>
</gene>
<dbReference type="RefSeq" id="WP_327793239.1">
    <property type="nucleotide sequence ID" value="NZ_JADQAZ010000001.1"/>
</dbReference>
<reference evidence="1 2" key="1">
    <citation type="journal article" date="2021" name="Arch. Microbiol.">
        <title>Harenicola maris gen. nov., sp. nov. isolated from the Sea of Japan shallow sediments.</title>
        <authorList>
            <person name="Romanenko L.A."/>
            <person name="Kurilenko V.V."/>
            <person name="Chernysheva N.Y."/>
            <person name="Tekutyeva L.A."/>
            <person name="Velansky P.V."/>
            <person name="Svetashev V.I."/>
            <person name="Isaeva M.P."/>
        </authorList>
    </citation>
    <scope>NUCLEOTIDE SEQUENCE [LARGE SCALE GENOMIC DNA]</scope>
    <source>
        <strain evidence="1 2">KMM 3653</strain>
    </source>
</reference>
<dbReference type="Proteomes" id="UP001315686">
    <property type="component" value="Unassembled WGS sequence"/>
</dbReference>
<dbReference type="InterPro" id="IPR021508">
    <property type="entry name" value="Gp17-like"/>
</dbReference>
<dbReference type="AlphaFoldDB" id="A0AAP2CPW7"/>
<name>A0AAP2CPW7_9RHOB</name>
<protein>
    <submittedName>
        <fullName evidence="1">DUF3168 domain-containing protein</fullName>
    </submittedName>
</protein>
<accession>A0AAP2CPW7</accession>
<keyword evidence="2" id="KW-1185">Reference proteome</keyword>
<dbReference type="Gene3D" id="3.30.2000.30">
    <property type="match status" value="1"/>
</dbReference>